<dbReference type="SUPFAM" id="SSF46689">
    <property type="entry name" value="Homeodomain-like"/>
    <property type="match status" value="1"/>
</dbReference>
<dbReference type="PROSITE" id="PS50977">
    <property type="entry name" value="HTH_TETR_2"/>
    <property type="match status" value="1"/>
</dbReference>
<dbReference type="InterPro" id="IPR001647">
    <property type="entry name" value="HTH_TetR"/>
</dbReference>
<protein>
    <submittedName>
        <fullName evidence="6">TetR family transcriptional regulator BioQ</fullName>
    </submittedName>
</protein>
<evidence type="ECO:0000313" key="7">
    <source>
        <dbReference type="Proteomes" id="UP001501645"/>
    </source>
</evidence>
<name>A0ABP8ZSI9_9MICO</name>
<dbReference type="Gene3D" id="1.10.357.10">
    <property type="entry name" value="Tetracycline Repressor, domain 2"/>
    <property type="match status" value="1"/>
</dbReference>
<dbReference type="InterPro" id="IPR036271">
    <property type="entry name" value="Tet_transcr_reg_TetR-rel_C_sf"/>
</dbReference>
<organism evidence="6 7">
    <name type="scientific">Microbacterium gilvum</name>
    <dbReference type="NCBI Taxonomy" id="1336204"/>
    <lineage>
        <taxon>Bacteria</taxon>
        <taxon>Bacillati</taxon>
        <taxon>Actinomycetota</taxon>
        <taxon>Actinomycetes</taxon>
        <taxon>Micrococcales</taxon>
        <taxon>Microbacteriaceae</taxon>
        <taxon>Microbacterium</taxon>
    </lineage>
</organism>
<reference evidence="7" key="1">
    <citation type="journal article" date="2019" name="Int. J. Syst. Evol. Microbiol.">
        <title>The Global Catalogue of Microorganisms (GCM) 10K type strain sequencing project: providing services to taxonomists for standard genome sequencing and annotation.</title>
        <authorList>
            <consortium name="The Broad Institute Genomics Platform"/>
            <consortium name="The Broad Institute Genome Sequencing Center for Infectious Disease"/>
            <person name="Wu L."/>
            <person name="Ma J."/>
        </authorList>
    </citation>
    <scope>NUCLEOTIDE SEQUENCE [LARGE SCALE GENOMIC DNA]</scope>
    <source>
        <strain evidence="7">JCM 18537</strain>
    </source>
</reference>
<dbReference type="InterPro" id="IPR050109">
    <property type="entry name" value="HTH-type_TetR-like_transc_reg"/>
</dbReference>
<sequence>MDMAGETTGRHGRTGIVDVAVRLLDEHGLPDLTMRRLAAELDVRPSALYWHFDSKQVLLAAVADRIVGEAVAPEGAAVGDVAGALRDALLRHRDGAEVVLSSQALSLGADEARRRIAEALPADVGAAGAAALLPFVLGHASIVQQRLQAARMGVLDTPPDVIAAEAEADFAAGLRIVLAGLGVA</sequence>
<evidence type="ECO:0000256" key="3">
    <source>
        <dbReference type="ARBA" id="ARBA00023163"/>
    </source>
</evidence>
<dbReference type="PANTHER" id="PTHR30055">
    <property type="entry name" value="HTH-TYPE TRANSCRIPTIONAL REGULATOR RUTR"/>
    <property type="match status" value="1"/>
</dbReference>
<comment type="caution">
    <text evidence="6">The sequence shown here is derived from an EMBL/GenBank/DDBJ whole genome shotgun (WGS) entry which is preliminary data.</text>
</comment>
<evidence type="ECO:0000256" key="4">
    <source>
        <dbReference type="PROSITE-ProRule" id="PRU00335"/>
    </source>
</evidence>
<keyword evidence="1" id="KW-0805">Transcription regulation</keyword>
<keyword evidence="2 4" id="KW-0238">DNA-binding</keyword>
<dbReference type="PANTHER" id="PTHR30055:SF151">
    <property type="entry name" value="TRANSCRIPTIONAL REGULATORY PROTEIN"/>
    <property type="match status" value="1"/>
</dbReference>
<feature type="DNA-binding region" description="H-T-H motif" evidence="4">
    <location>
        <begin position="33"/>
        <end position="52"/>
    </location>
</feature>
<feature type="domain" description="HTH tetR-type" evidence="5">
    <location>
        <begin position="10"/>
        <end position="70"/>
    </location>
</feature>
<proteinExistence type="predicted"/>
<keyword evidence="3" id="KW-0804">Transcription</keyword>
<dbReference type="Proteomes" id="UP001501645">
    <property type="component" value="Unassembled WGS sequence"/>
</dbReference>
<accession>A0ABP8ZSI9</accession>
<evidence type="ECO:0000256" key="1">
    <source>
        <dbReference type="ARBA" id="ARBA00023015"/>
    </source>
</evidence>
<keyword evidence="7" id="KW-1185">Reference proteome</keyword>
<dbReference type="PRINTS" id="PR00455">
    <property type="entry name" value="HTHTETR"/>
</dbReference>
<dbReference type="Pfam" id="PF00440">
    <property type="entry name" value="TetR_N"/>
    <property type="match status" value="1"/>
</dbReference>
<dbReference type="SUPFAM" id="SSF48498">
    <property type="entry name" value="Tetracyclin repressor-like, C-terminal domain"/>
    <property type="match status" value="1"/>
</dbReference>
<dbReference type="Gene3D" id="1.10.10.60">
    <property type="entry name" value="Homeodomain-like"/>
    <property type="match status" value="1"/>
</dbReference>
<dbReference type="InterPro" id="IPR009057">
    <property type="entry name" value="Homeodomain-like_sf"/>
</dbReference>
<evidence type="ECO:0000256" key="2">
    <source>
        <dbReference type="ARBA" id="ARBA00023125"/>
    </source>
</evidence>
<gene>
    <name evidence="6" type="primary">bioQ</name>
    <name evidence="6" type="ORF">GCM10023351_02510</name>
</gene>
<evidence type="ECO:0000313" key="6">
    <source>
        <dbReference type="EMBL" id="GAA4763406.1"/>
    </source>
</evidence>
<dbReference type="EMBL" id="BAABKO010000001">
    <property type="protein sequence ID" value="GAA4763406.1"/>
    <property type="molecule type" value="Genomic_DNA"/>
</dbReference>
<evidence type="ECO:0000259" key="5">
    <source>
        <dbReference type="PROSITE" id="PS50977"/>
    </source>
</evidence>